<feature type="compositionally biased region" description="Basic and acidic residues" evidence="2">
    <location>
        <begin position="305"/>
        <end position="335"/>
    </location>
</feature>
<organism evidence="4">
    <name type="scientific">Physcomitrium patens</name>
    <name type="common">Spreading-leaved earth moss</name>
    <name type="synonym">Physcomitrella patens</name>
    <dbReference type="NCBI Taxonomy" id="3218"/>
    <lineage>
        <taxon>Eukaryota</taxon>
        <taxon>Viridiplantae</taxon>
        <taxon>Streptophyta</taxon>
        <taxon>Embryophyta</taxon>
        <taxon>Bryophyta</taxon>
        <taxon>Bryophytina</taxon>
        <taxon>Bryopsida</taxon>
        <taxon>Funariidae</taxon>
        <taxon>Funariales</taxon>
        <taxon>Funariaceae</taxon>
        <taxon>Physcomitrium</taxon>
    </lineage>
</organism>
<protein>
    <submittedName>
        <fullName evidence="4 5">Uncharacterized protein</fullName>
    </submittedName>
</protein>
<feature type="compositionally biased region" description="Polar residues" evidence="2">
    <location>
        <begin position="111"/>
        <end position="125"/>
    </location>
</feature>
<keyword evidence="6" id="KW-1185">Reference proteome</keyword>
<evidence type="ECO:0000256" key="1">
    <source>
        <dbReference type="SAM" id="Coils"/>
    </source>
</evidence>
<dbReference type="EnsemblPlants" id="Pp3c8_20740V3.2">
    <property type="protein sequence ID" value="Pp3c8_20740V3.2"/>
    <property type="gene ID" value="Pp3c8_20740"/>
</dbReference>
<feature type="region of interest" description="Disordered" evidence="2">
    <location>
        <begin position="1"/>
        <end position="196"/>
    </location>
</feature>
<feature type="transmembrane region" description="Helical" evidence="3">
    <location>
        <begin position="865"/>
        <end position="884"/>
    </location>
</feature>
<dbReference type="EnsemblPlants" id="Pp3c8_20740V3.1">
    <property type="protein sequence ID" value="Pp3c8_20740V3.1"/>
    <property type="gene ID" value="Pp3c8_20740"/>
</dbReference>
<keyword evidence="3" id="KW-0812">Transmembrane</keyword>
<evidence type="ECO:0000313" key="4">
    <source>
        <dbReference type="EMBL" id="PNR49970.1"/>
    </source>
</evidence>
<evidence type="ECO:0000313" key="6">
    <source>
        <dbReference type="Proteomes" id="UP000006727"/>
    </source>
</evidence>
<dbReference type="Proteomes" id="UP000006727">
    <property type="component" value="Chromosome 8"/>
</dbReference>
<dbReference type="EMBL" id="ABEU02000008">
    <property type="protein sequence ID" value="PNR49970.1"/>
    <property type="molecule type" value="Genomic_DNA"/>
</dbReference>
<dbReference type="Gramene" id="Pp3c8_20740V3.1">
    <property type="protein sequence ID" value="Pp3c8_20740V3.1"/>
    <property type="gene ID" value="Pp3c8_20740"/>
</dbReference>
<evidence type="ECO:0000313" key="5">
    <source>
        <dbReference type="EnsemblPlants" id="Pp3c8_20740V3.1"/>
    </source>
</evidence>
<proteinExistence type="predicted"/>
<dbReference type="AlphaFoldDB" id="A0A2K1K869"/>
<evidence type="ECO:0000256" key="3">
    <source>
        <dbReference type="SAM" id="Phobius"/>
    </source>
</evidence>
<feature type="compositionally biased region" description="Basic and acidic residues" evidence="2">
    <location>
        <begin position="26"/>
        <end position="35"/>
    </location>
</feature>
<feature type="coiled-coil region" evidence="1">
    <location>
        <begin position="481"/>
        <end position="560"/>
    </location>
</feature>
<reference evidence="4 6" key="1">
    <citation type="journal article" date="2008" name="Science">
        <title>The Physcomitrella genome reveals evolutionary insights into the conquest of land by plants.</title>
        <authorList>
            <person name="Rensing S."/>
            <person name="Lang D."/>
            <person name="Zimmer A."/>
            <person name="Terry A."/>
            <person name="Salamov A."/>
            <person name="Shapiro H."/>
            <person name="Nishiyama T."/>
            <person name="Perroud P.-F."/>
            <person name="Lindquist E."/>
            <person name="Kamisugi Y."/>
            <person name="Tanahashi T."/>
            <person name="Sakakibara K."/>
            <person name="Fujita T."/>
            <person name="Oishi K."/>
            <person name="Shin-I T."/>
            <person name="Kuroki Y."/>
            <person name="Toyoda A."/>
            <person name="Suzuki Y."/>
            <person name="Hashimoto A."/>
            <person name="Yamaguchi K."/>
            <person name="Sugano A."/>
            <person name="Kohara Y."/>
            <person name="Fujiyama A."/>
            <person name="Anterola A."/>
            <person name="Aoki S."/>
            <person name="Ashton N."/>
            <person name="Barbazuk W.B."/>
            <person name="Barker E."/>
            <person name="Bennetzen J."/>
            <person name="Bezanilla M."/>
            <person name="Blankenship R."/>
            <person name="Cho S.H."/>
            <person name="Dutcher S."/>
            <person name="Estelle M."/>
            <person name="Fawcett J.A."/>
            <person name="Gundlach H."/>
            <person name="Hanada K."/>
            <person name="Heyl A."/>
            <person name="Hicks K.A."/>
            <person name="Hugh J."/>
            <person name="Lohr M."/>
            <person name="Mayer K."/>
            <person name="Melkozernov A."/>
            <person name="Murata T."/>
            <person name="Nelson D."/>
            <person name="Pils B."/>
            <person name="Prigge M."/>
            <person name="Reiss B."/>
            <person name="Renner T."/>
            <person name="Rombauts S."/>
            <person name="Rushton P."/>
            <person name="Sanderfoot A."/>
            <person name="Schween G."/>
            <person name="Shiu S.-H."/>
            <person name="Stueber K."/>
            <person name="Theodoulou F.L."/>
            <person name="Tu H."/>
            <person name="Van de Peer Y."/>
            <person name="Verrier P.J."/>
            <person name="Waters E."/>
            <person name="Wood A."/>
            <person name="Yang L."/>
            <person name="Cove D."/>
            <person name="Cuming A."/>
            <person name="Hasebe M."/>
            <person name="Lucas S."/>
            <person name="Mishler D.B."/>
            <person name="Reski R."/>
            <person name="Grigoriev I."/>
            <person name="Quatrano R.S."/>
            <person name="Boore J.L."/>
        </authorList>
    </citation>
    <scope>NUCLEOTIDE SEQUENCE [LARGE SCALE GENOMIC DNA]</scope>
    <source>
        <strain evidence="5 6">cv. Gransden 2004</strain>
    </source>
</reference>
<name>A0A2K1K869_PHYPA</name>
<dbReference type="PaxDb" id="3218-PP1S285_50V6.1"/>
<reference evidence="4 6" key="2">
    <citation type="journal article" date="2018" name="Plant J.">
        <title>The Physcomitrella patens chromosome-scale assembly reveals moss genome structure and evolution.</title>
        <authorList>
            <person name="Lang D."/>
            <person name="Ullrich K.K."/>
            <person name="Murat F."/>
            <person name="Fuchs J."/>
            <person name="Jenkins J."/>
            <person name="Haas F.B."/>
            <person name="Piednoel M."/>
            <person name="Gundlach H."/>
            <person name="Van Bel M."/>
            <person name="Meyberg R."/>
            <person name="Vives C."/>
            <person name="Morata J."/>
            <person name="Symeonidi A."/>
            <person name="Hiss M."/>
            <person name="Muchero W."/>
            <person name="Kamisugi Y."/>
            <person name="Saleh O."/>
            <person name="Blanc G."/>
            <person name="Decker E.L."/>
            <person name="van Gessel N."/>
            <person name="Grimwood J."/>
            <person name="Hayes R.D."/>
            <person name="Graham S.W."/>
            <person name="Gunter L.E."/>
            <person name="McDaniel S.F."/>
            <person name="Hoernstein S.N.W."/>
            <person name="Larsson A."/>
            <person name="Li F.W."/>
            <person name="Perroud P.F."/>
            <person name="Phillips J."/>
            <person name="Ranjan P."/>
            <person name="Rokshar D.S."/>
            <person name="Rothfels C.J."/>
            <person name="Schneider L."/>
            <person name="Shu S."/>
            <person name="Stevenson D.W."/>
            <person name="Thummler F."/>
            <person name="Tillich M."/>
            <person name="Villarreal Aguilar J.C."/>
            <person name="Widiez T."/>
            <person name="Wong G.K."/>
            <person name="Wymore A."/>
            <person name="Zhang Y."/>
            <person name="Zimmer A.D."/>
            <person name="Quatrano R.S."/>
            <person name="Mayer K.F.X."/>
            <person name="Goodstein D."/>
            <person name="Casacuberta J.M."/>
            <person name="Vandepoele K."/>
            <person name="Reski R."/>
            <person name="Cuming A.C."/>
            <person name="Tuskan G.A."/>
            <person name="Maumus F."/>
            <person name="Salse J."/>
            <person name="Schmutz J."/>
            <person name="Rensing S.A."/>
        </authorList>
    </citation>
    <scope>NUCLEOTIDE SEQUENCE [LARGE SCALE GENOMIC DNA]</scope>
    <source>
        <strain evidence="5 6">cv. Gransden 2004</strain>
    </source>
</reference>
<sequence>MEDEGEASSASGRVEMSGEGDVCENSSREDSKLAEDTSIEQQGDASVEKLTEPEVATSHNPGESTDASEKKNFPTFTSGKRKPELEDLQEANSIRNDERGDSGGAVHKSESTPIATTGNEGSASATRDAEEDPVQEVIEAGSFVGTDDQSERSPADDVSEASSSFVHVSRGGYEERSTPQLEDKESSSSSSLEKECESVVMEIAERLSQLRSIGKSAESARKYNLEPPDANMEEVDLDNDMSSVLGPKRLDFEVIDFDQFGVQPPDLPLSEDSKHEGKKTKLNHGMVSLHGKNVGVVLEQGMKELHDNPKRTSSKEPFGKKQLRKDQENKRDLESRLSIGKNLESRLSIGSSKPRPLESTMKLKKVNESTIGSPIRKSSNKILVTQKSSPIEETPRRHIHVDLNQLIQKQARQLDAICNRVDLSTAQLKEQSKRHEEFKLKLDVECGERLQNEVKMMELHEILPTMEDKLKSLYDQVSLLKVQFEEQIDLKNKLEEQLKEDHKEKIHLFVQMEKEIDVRNKLVEDLQNENKERALHSAQLEQQIRLHEALEHKLEEERIERWKSDARLMVLFEMLPNMEKKMGEFSNQIELLIVQLHGQIKFVKELEEKLDQECRNGGQLMTKLEEQKVTYERLVHKQEEEMKFRKELEEKVDQKCMEKMQYVVEIEEQKKLHEELRHQLKKEIELRKELEEKLNEEFKLHTINMKNQNTIYKELAQKLEEEQQERLKCEINMKGYYERLSNKDEQLKEIQDHVKSLGAQLQEQIELRRELLERLDQDWENRRESDAMVSKHSMAWLEERLEFAKFLEEQKVLLANQMKEAGKQKNVPKKKVRFLHHVNNLEVPSNITKSADVAVNAKDQAIKQVLWTLFQALGLGIGLLYFIVSYNDHMLIPLQPT</sequence>
<feature type="compositionally biased region" description="Basic and acidic residues" evidence="2">
    <location>
        <begin position="172"/>
        <end position="196"/>
    </location>
</feature>
<feature type="region of interest" description="Disordered" evidence="2">
    <location>
        <begin position="216"/>
        <end position="235"/>
    </location>
</feature>
<feature type="region of interest" description="Disordered" evidence="2">
    <location>
        <begin position="305"/>
        <end position="339"/>
    </location>
</feature>
<gene>
    <name evidence="5" type="primary">LOC112285400</name>
    <name evidence="4" type="ORF">PHYPA_011867</name>
</gene>
<evidence type="ECO:0000256" key="2">
    <source>
        <dbReference type="SAM" id="MobiDB-lite"/>
    </source>
</evidence>
<reference evidence="5" key="3">
    <citation type="submission" date="2020-12" db="UniProtKB">
        <authorList>
            <consortium name="EnsemblPlants"/>
        </authorList>
    </citation>
    <scope>IDENTIFICATION</scope>
</reference>
<dbReference type="Gramene" id="Pp3c8_20740V3.2">
    <property type="protein sequence ID" value="Pp3c8_20740V3.2"/>
    <property type="gene ID" value="Pp3c8_20740"/>
</dbReference>
<accession>A0A2K1K869</accession>
<feature type="coiled-coil region" evidence="1">
    <location>
        <begin position="621"/>
        <end position="732"/>
    </location>
</feature>
<dbReference type="GeneID" id="112285400"/>
<keyword evidence="1" id="KW-0175">Coiled coil</keyword>
<keyword evidence="3" id="KW-1133">Transmembrane helix</keyword>
<keyword evidence="3" id="KW-0472">Membrane</keyword>
<dbReference type="RefSeq" id="XP_024381967.1">
    <property type="nucleotide sequence ID" value="XM_024526199.2"/>
</dbReference>